<evidence type="ECO:0000256" key="1">
    <source>
        <dbReference type="ARBA" id="ARBA00004752"/>
    </source>
</evidence>
<dbReference type="Gene3D" id="2.40.440.10">
    <property type="entry name" value="L,D-transpeptidase catalytic domain-like"/>
    <property type="match status" value="1"/>
</dbReference>
<keyword evidence="4 6" id="KW-0573">Peptidoglycan synthesis</keyword>
<dbReference type="GO" id="GO:0016740">
    <property type="term" value="F:transferase activity"/>
    <property type="evidence" value="ECO:0007669"/>
    <property type="project" value="UniProtKB-KW"/>
</dbReference>
<evidence type="ECO:0000256" key="8">
    <source>
        <dbReference type="SAM" id="SignalP"/>
    </source>
</evidence>
<evidence type="ECO:0000256" key="3">
    <source>
        <dbReference type="ARBA" id="ARBA00022960"/>
    </source>
</evidence>
<protein>
    <submittedName>
        <fullName evidence="10">L,D-transpeptidase</fullName>
    </submittedName>
</protein>
<evidence type="ECO:0000256" key="5">
    <source>
        <dbReference type="ARBA" id="ARBA00023316"/>
    </source>
</evidence>
<dbReference type="InterPro" id="IPR005490">
    <property type="entry name" value="LD_TPept_cat_dom"/>
</dbReference>
<feature type="region of interest" description="Disordered" evidence="7">
    <location>
        <begin position="135"/>
        <end position="157"/>
    </location>
</feature>
<proteinExistence type="predicted"/>
<keyword evidence="5 6" id="KW-0961">Cell wall biogenesis/degradation</keyword>
<feature type="active site" description="Nucleophile" evidence="6">
    <location>
        <position position="261"/>
    </location>
</feature>
<keyword evidence="2" id="KW-0808">Transferase</keyword>
<evidence type="ECO:0000256" key="4">
    <source>
        <dbReference type="ARBA" id="ARBA00022984"/>
    </source>
</evidence>
<keyword evidence="8" id="KW-0732">Signal</keyword>
<dbReference type="EMBL" id="DSMG01000037">
    <property type="protein sequence ID" value="HDX30379.1"/>
    <property type="molecule type" value="Genomic_DNA"/>
</dbReference>
<sequence length="286" mass="32063">MIDSWRVQTGHALFLAFISILLTSTPVFAQHDGAITSPSPHAIVSGTVTVEGFATHPTFRKWQLDLLLYGDADRATFLALGEKPLAAPSQLLLWDTTPYPNGEHVLRLRVVHSNLNYEEIFTPIVIANHNVATPAEKPENAEAETKPETTSQEKGREEPVIFRTDASPDGERWIEVIVSEQKLIAWQGDTPVFETIVSTGKPGFETIPGEFRIYVKYDKTRMRGPGYDTPDVPWTMYYYRGFAIHGAYWHNNFGTPVSHGCVNLRVPEARALYEWASVGTRVVVRP</sequence>
<dbReference type="PROSITE" id="PS52029">
    <property type="entry name" value="LD_TPASE"/>
    <property type="match status" value="1"/>
</dbReference>
<feature type="active site" description="Proton donor/acceptor" evidence="6">
    <location>
        <position position="245"/>
    </location>
</feature>
<evidence type="ECO:0000256" key="6">
    <source>
        <dbReference type="PROSITE-ProRule" id="PRU01373"/>
    </source>
</evidence>
<organism evidence="10">
    <name type="scientific">Caldilinea aerophila</name>
    <dbReference type="NCBI Taxonomy" id="133453"/>
    <lineage>
        <taxon>Bacteria</taxon>
        <taxon>Bacillati</taxon>
        <taxon>Chloroflexota</taxon>
        <taxon>Caldilineae</taxon>
        <taxon>Caldilineales</taxon>
        <taxon>Caldilineaceae</taxon>
        <taxon>Caldilinea</taxon>
    </lineage>
</organism>
<dbReference type="PANTHER" id="PTHR30582:SF2">
    <property type="entry name" value="L,D-TRANSPEPTIDASE YCIB-RELATED"/>
    <property type="match status" value="1"/>
</dbReference>
<dbReference type="InterPro" id="IPR050979">
    <property type="entry name" value="LD-transpeptidase"/>
</dbReference>
<accession>A0A7C1FE44</accession>
<evidence type="ECO:0000259" key="9">
    <source>
        <dbReference type="PROSITE" id="PS52029"/>
    </source>
</evidence>
<feature type="domain" description="L,D-TPase catalytic" evidence="9">
    <location>
        <begin position="172"/>
        <end position="285"/>
    </location>
</feature>
<feature type="compositionally biased region" description="Basic and acidic residues" evidence="7">
    <location>
        <begin position="136"/>
        <end position="157"/>
    </location>
</feature>
<dbReference type="AlphaFoldDB" id="A0A7C1FE44"/>
<dbReference type="UniPathway" id="UPA00219"/>
<evidence type="ECO:0000256" key="2">
    <source>
        <dbReference type="ARBA" id="ARBA00022679"/>
    </source>
</evidence>
<comment type="pathway">
    <text evidence="1 6">Cell wall biogenesis; peptidoglycan biosynthesis.</text>
</comment>
<gene>
    <name evidence="10" type="ORF">ENQ20_02670</name>
</gene>
<dbReference type="Pfam" id="PF03734">
    <property type="entry name" value="YkuD"/>
    <property type="match status" value="1"/>
</dbReference>
<dbReference type="InterPro" id="IPR038063">
    <property type="entry name" value="Transpep_catalytic_dom"/>
</dbReference>
<dbReference type="PANTHER" id="PTHR30582">
    <property type="entry name" value="L,D-TRANSPEPTIDASE"/>
    <property type="match status" value="1"/>
</dbReference>
<dbReference type="GO" id="GO:0071972">
    <property type="term" value="F:peptidoglycan L,D-transpeptidase activity"/>
    <property type="evidence" value="ECO:0007669"/>
    <property type="project" value="TreeGrafter"/>
</dbReference>
<dbReference type="GO" id="GO:0005576">
    <property type="term" value="C:extracellular region"/>
    <property type="evidence" value="ECO:0007669"/>
    <property type="project" value="TreeGrafter"/>
</dbReference>
<dbReference type="GO" id="GO:0008360">
    <property type="term" value="P:regulation of cell shape"/>
    <property type="evidence" value="ECO:0007669"/>
    <property type="project" value="UniProtKB-UniRule"/>
</dbReference>
<keyword evidence="3 6" id="KW-0133">Cell shape</keyword>
<name>A0A7C1FE44_9CHLR</name>
<feature type="chain" id="PRO_5028459132" evidence="8">
    <location>
        <begin position="30"/>
        <end position="286"/>
    </location>
</feature>
<dbReference type="SUPFAM" id="SSF141523">
    <property type="entry name" value="L,D-transpeptidase catalytic domain-like"/>
    <property type="match status" value="1"/>
</dbReference>
<feature type="signal peptide" evidence="8">
    <location>
        <begin position="1"/>
        <end position="29"/>
    </location>
</feature>
<dbReference type="GO" id="GO:0018104">
    <property type="term" value="P:peptidoglycan-protein cross-linking"/>
    <property type="evidence" value="ECO:0007669"/>
    <property type="project" value="TreeGrafter"/>
</dbReference>
<dbReference type="GO" id="GO:0071555">
    <property type="term" value="P:cell wall organization"/>
    <property type="evidence" value="ECO:0007669"/>
    <property type="project" value="UniProtKB-UniRule"/>
</dbReference>
<evidence type="ECO:0000256" key="7">
    <source>
        <dbReference type="SAM" id="MobiDB-lite"/>
    </source>
</evidence>
<comment type="caution">
    <text evidence="10">The sequence shown here is derived from an EMBL/GenBank/DDBJ whole genome shotgun (WGS) entry which is preliminary data.</text>
</comment>
<reference evidence="10" key="1">
    <citation type="journal article" date="2020" name="mSystems">
        <title>Genome- and Community-Level Interaction Insights into Carbon Utilization and Element Cycling Functions of Hydrothermarchaeota in Hydrothermal Sediment.</title>
        <authorList>
            <person name="Zhou Z."/>
            <person name="Liu Y."/>
            <person name="Xu W."/>
            <person name="Pan J."/>
            <person name="Luo Z.H."/>
            <person name="Li M."/>
        </authorList>
    </citation>
    <scope>NUCLEOTIDE SEQUENCE [LARGE SCALE GENOMIC DNA]</scope>
    <source>
        <strain evidence="10">SpSt-289</strain>
    </source>
</reference>
<evidence type="ECO:0000313" key="10">
    <source>
        <dbReference type="EMBL" id="HDX30379.1"/>
    </source>
</evidence>
<dbReference type="CDD" id="cd16913">
    <property type="entry name" value="YkuD_like"/>
    <property type="match status" value="1"/>
</dbReference>